<sequence>MSNEYVDNNVMKWFEKVDKDTFLAWWKQKLGGAIGTVESAENLDSRDWDTPVDKKKEEASMDWWKKSLDDNVGAVENVPINQRAGNLEAKDWERVRIHNTTIISGLRVIRQNELSESVVSLETLATNIDGAIESARRHLRVQFSVLAMKIAVEEFGVDESVVMRLFNTEDLWDEVSGDPAYDFENWKYRYPKQSPTVLA</sequence>
<evidence type="ECO:0000313" key="1">
    <source>
        <dbReference type="EMBL" id="KAF2714416.1"/>
    </source>
</evidence>
<protein>
    <submittedName>
        <fullName evidence="1">Uncharacterized protein</fullName>
    </submittedName>
</protein>
<organism evidence="1 2">
    <name type="scientific">Pleomassaria siparia CBS 279.74</name>
    <dbReference type="NCBI Taxonomy" id="1314801"/>
    <lineage>
        <taxon>Eukaryota</taxon>
        <taxon>Fungi</taxon>
        <taxon>Dikarya</taxon>
        <taxon>Ascomycota</taxon>
        <taxon>Pezizomycotina</taxon>
        <taxon>Dothideomycetes</taxon>
        <taxon>Pleosporomycetidae</taxon>
        <taxon>Pleosporales</taxon>
        <taxon>Pleomassariaceae</taxon>
        <taxon>Pleomassaria</taxon>
    </lineage>
</organism>
<dbReference type="Proteomes" id="UP000799428">
    <property type="component" value="Unassembled WGS sequence"/>
</dbReference>
<keyword evidence="2" id="KW-1185">Reference proteome</keyword>
<dbReference type="EMBL" id="MU005764">
    <property type="protein sequence ID" value="KAF2714416.1"/>
    <property type="molecule type" value="Genomic_DNA"/>
</dbReference>
<gene>
    <name evidence="1" type="ORF">K504DRAFT_509382</name>
</gene>
<evidence type="ECO:0000313" key="2">
    <source>
        <dbReference type="Proteomes" id="UP000799428"/>
    </source>
</evidence>
<dbReference type="AlphaFoldDB" id="A0A6G1KNE1"/>
<proteinExistence type="predicted"/>
<accession>A0A6G1KNE1</accession>
<reference evidence="1" key="1">
    <citation type="journal article" date="2020" name="Stud. Mycol.">
        <title>101 Dothideomycetes genomes: a test case for predicting lifestyles and emergence of pathogens.</title>
        <authorList>
            <person name="Haridas S."/>
            <person name="Albert R."/>
            <person name="Binder M."/>
            <person name="Bloem J."/>
            <person name="Labutti K."/>
            <person name="Salamov A."/>
            <person name="Andreopoulos B."/>
            <person name="Baker S."/>
            <person name="Barry K."/>
            <person name="Bills G."/>
            <person name="Bluhm B."/>
            <person name="Cannon C."/>
            <person name="Castanera R."/>
            <person name="Culley D."/>
            <person name="Daum C."/>
            <person name="Ezra D."/>
            <person name="Gonzalez J."/>
            <person name="Henrissat B."/>
            <person name="Kuo A."/>
            <person name="Liang C."/>
            <person name="Lipzen A."/>
            <person name="Lutzoni F."/>
            <person name="Magnuson J."/>
            <person name="Mondo S."/>
            <person name="Nolan M."/>
            <person name="Ohm R."/>
            <person name="Pangilinan J."/>
            <person name="Park H.-J."/>
            <person name="Ramirez L."/>
            <person name="Alfaro M."/>
            <person name="Sun H."/>
            <person name="Tritt A."/>
            <person name="Yoshinaga Y."/>
            <person name="Zwiers L.-H."/>
            <person name="Turgeon B."/>
            <person name="Goodwin S."/>
            <person name="Spatafora J."/>
            <person name="Crous P."/>
            <person name="Grigoriev I."/>
        </authorList>
    </citation>
    <scope>NUCLEOTIDE SEQUENCE</scope>
    <source>
        <strain evidence="1">CBS 279.74</strain>
    </source>
</reference>
<name>A0A6G1KNE1_9PLEO</name>